<protein>
    <submittedName>
        <fullName evidence="1">Uncharacterized protein</fullName>
    </submittedName>
</protein>
<keyword evidence="2" id="KW-1185">Reference proteome</keyword>
<proteinExistence type="predicted"/>
<evidence type="ECO:0000313" key="1">
    <source>
        <dbReference type="EMBL" id="GGC75046.1"/>
    </source>
</evidence>
<accession>A0A916UJC0</accession>
<dbReference type="Proteomes" id="UP000637423">
    <property type="component" value="Unassembled WGS sequence"/>
</dbReference>
<name>A0A916UJC0_9BURK</name>
<evidence type="ECO:0000313" key="2">
    <source>
        <dbReference type="Proteomes" id="UP000637423"/>
    </source>
</evidence>
<dbReference type="EMBL" id="BMED01000002">
    <property type="protein sequence ID" value="GGC75046.1"/>
    <property type="molecule type" value="Genomic_DNA"/>
</dbReference>
<gene>
    <name evidence="1" type="ORF">GCM10011396_22890</name>
</gene>
<organism evidence="1 2">
    <name type="scientific">Undibacterium terreum</name>
    <dbReference type="NCBI Taxonomy" id="1224302"/>
    <lineage>
        <taxon>Bacteria</taxon>
        <taxon>Pseudomonadati</taxon>
        <taxon>Pseudomonadota</taxon>
        <taxon>Betaproteobacteria</taxon>
        <taxon>Burkholderiales</taxon>
        <taxon>Oxalobacteraceae</taxon>
        <taxon>Undibacterium</taxon>
    </lineage>
</organism>
<dbReference type="AlphaFoldDB" id="A0A916UJC0"/>
<comment type="caution">
    <text evidence="1">The sequence shown here is derived from an EMBL/GenBank/DDBJ whole genome shotgun (WGS) entry which is preliminary data.</text>
</comment>
<reference evidence="1" key="2">
    <citation type="submission" date="2020-09" db="EMBL/GenBank/DDBJ databases">
        <authorList>
            <person name="Sun Q."/>
            <person name="Zhou Y."/>
        </authorList>
    </citation>
    <scope>NUCLEOTIDE SEQUENCE</scope>
    <source>
        <strain evidence="1">CGMCC 1.10998</strain>
    </source>
</reference>
<reference evidence="1" key="1">
    <citation type="journal article" date="2014" name="Int. J. Syst. Evol. Microbiol.">
        <title>Complete genome sequence of Corynebacterium casei LMG S-19264T (=DSM 44701T), isolated from a smear-ripened cheese.</title>
        <authorList>
            <consortium name="US DOE Joint Genome Institute (JGI-PGF)"/>
            <person name="Walter F."/>
            <person name="Albersmeier A."/>
            <person name="Kalinowski J."/>
            <person name="Ruckert C."/>
        </authorList>
    </citation>
    <scope>NUCLEOTIDE SEQUENCE</scope>
    <source>
        <strain evidence="1">CGMCC 1.10998</strain>
    </source>
</reference>
<sequence>MGKECTGYQIGAPQFYLFLHAGPGAGIFDFDTDTDFPGQHLHQIGVGADQPIFIIRITPKVGRIFGITGCYQVFAGAIISGGGAGRNQPK</sequence>